<evidence type="ECO:0000259" key="1">
    <source>
        <dbReference type="Pfam" id="PF06722"/>
    </source>
</evidence>
<proteinExistence type="predicted"/>
<feature type="domain" description="Erythromycin biosynthesis protein CIII-like C-terminal" evidence="1">
    <location>
        <begin position="276"/>
        <end position="375"/>
    </location>
</feature>
<comment type="caution">
    <text evidence="2">The sequence shown here is derived from an EMBL/GenBank/DDBJ whole genome shotgun (WGS) entry which is preliminary data.</text>
</comment>
<dbReference type="CDD" id="cd03784">
    <property type="entry name" value="GT1_Gtf-like"/>
    <property type="match status" value="1"/>
</dbReference>
<gene>
    <name evidence="2" type="ORF">HNQ77_002475</name>
</gene>
<dbReference type="PANTHER" id="PTHR48050:SF13">
    <property type="entry name" value="STEROL 3-BETA-GLUCOSYLTRANSFERASE UGT80A2"/>
    <property type="match status" value="1"/>
</dbReference>
<dbReference type="SUPFAM" id="SSF53756">
    <property type="entry name" value="UDP-Glycosyltransferase/glycogen phosphorylase"/>
    <property type="match status" value="1"/>
</dbReference>
<evidence type="ECO:0000313" key="3">
    <source>
        <dbReference type="Proteomes" id="UP000538666"/>
    </source>
</evidence>
<dbReference type="InterPro" id="IPR010610">
    <property type="entry name" value="EryCIII-like_C"/>
</dbReference>
<dbReference type="PANTHER" id="PTHR48050">
    <property type="entry name" value="STEROL 3-BETA-GLUCOSYLTRANSFERASE"/>
    <property type="match status" value="1"/>
</dbReference>
<dbReference type="EMBL" id="JACHEK010000004">
    <property type="protein sequence ID" value="MBB6144523.1"/>
    <property type="molecule type" value="Genomic_DNA"/>
</dbReference>
<dbReference type="OrthoDB" id="764352at2"/>
<dbReference type="GO" id="GO:0016758">
    <property type="term" value="F:hexosyltransferase activity"/>
    <property type="evidence" value="ECO:0007669"/>
    <property type="project" value="UniProtKB-ARBA"/>
</dbReference>
<dbReference type="GO" id="GO:0008194">
    <property type="term" value="F:UDP-glycosyltransferase activity"/>
    <property type="evidence" value="ECO:0007669"/>
    <property type="project" value="InterPro"/>
</dbReference>
<dbReference type="Pfam" id="PF06722">
    <property type="entry name" value="EryCIII-like_C"/>
    <property type="match status" value="1"/>
</dbReference>
<dbReference type="InterPro" id="IPR050426">
    <property type="entry name" value="Glycosyltransferase_28"/>
</dbReference>
<dbReference type="Proteomes" id="UP000538666">
    <property type="component" value="Unassembled WGS sequence"/>
</dbReference>
<dbReference type="InterPro" id="IPR002213">
    <property type="entry name" value="UDP_glucos_trans"/>
</dbReference>
<keyword evidence="3" id="KW-1185">Reference proteome</keyword>
<protein>
    <submittedName>
        <fullName evidence="2">MGT family glycosyltransferase</fullName>
    </submittedName>
</protein>
<reference evidence="2 3" key="1">
    <citation type="submission" date="2020-08" db="EMBL/GenBank/DDBJ databases">
        <title>Genomic Encyclopedia of Type Strains, Phase IV (KMG-IV): sequencing the most valuable type-strain genomes for metagenomic binning, comparative biology and taxonomic classification.</title>
        <authorList>
            <person name="Goeker M."/>
        </authorList>
    </citation>
    <scope>NUCLEOTIDE SEQUENCE [LARGE SCALE GENOMIC DNA]</scope>
    <source>
        <strain evidence="2 3">DSM 103733</strain>
    </source>
</reference>
<sequence length="402" mass="43132">MSRFLFVVPPFTGHINPTAAVGAELAARGHEVAWAGHPSVAASLLPPGATLFPTDGILSAEVLHAIAARSQGLRGAEAFRFLWKDVILPLGEAMLPEVARAVKRLSPDVLIVDQQAIAGAVIARQRDLPWATSATTSSELVDSFALFPMFGEWLRDELHAFQHRAKIAPEVVAKGDLRFSEHLVLAFSTRELVGDGPFPAEWLFVGPALQRRPSAGEFPWQWLDPQRRHVLVTLGTVNAASGRHFFEAALTAAAHLEERLQMIVVAPDGMLQPSTANVLILPRVPQLLLLPQIDIVVCHAGHNTVCEALAHGIPLAVAPIRDDQPIIAQQVVDAGAGIRLKYGRVKPDEIIDALTLLFEAPEYRAAAKRIQAAFQASGGSSAAADGLESLASVPIPLAARSR</sequence>
<name>A0A841JSY9_9BACT</name>
<dbReference type="RefSeq" id="WP_050058873.1">
    <property type="nucleotide sequence ID" value="NZ_LBHJ01000003.1"/>
</dbReference>
<dbReference type="GO" id="GO:0017000">
    <property type="term" value="P:antibiotic biosynthetic process"/>
    <property type="evidence" value="ECO:0007669"/>
    <property type="project" value="UniProtKB-ARBA"/>
</dbReference>
<dbReference type="Gene3D" id="3.40.50.2000">
    <property type="entry name" value="Glycogen Phosphorylase B"/>
    <property type="match status" value="2"/>
</dbReference>
<keyword evidence="2" id="KW-0808">Transferase</keyword>
<dbReference type="AlphaFoldDB" id="A0A841JSY9"/>
<evidence type="ECO:0000313" key="2">
    <source>
        <dbReference type="EMBL" id="MBB6144523.1"/>
    </source>
</evidence>
<accession>A0A841JSY9</accession>
<organism evidence="2 3">
    <name type="scientific">Silvibacterium bohemicum</name>
    <dbReference type="NCBI Taxonomy" id="1577686"/>
    <lineage>
        <taxon>Bacteria</taxon>
        <taxon>Pseudomonadati</taxon>
        <taxon>Acidobacteriota</taxon>
        <taxon>Terriglobia</taxon>
        <taxon>Terriglobales</taxon>
        <taxon>Acidobacteriaceae</taxon>
        <taxon>Silvibacterium</taxon>
    </lineage>
</organism>